<reference evidence="1 2" key="1">
    <citation type="submission" date="2018-05" db="EMBL/GenBank/DDBJ databases">
        <title>Complete Genome Sequences of Extremely Thermoacidophilic, Metal-Mobilizing Type-Strain Members of the Archaeal Family Sulfolobaceae: Acidianus brierleyi DSM-1651T, Acidianus sulfidivorans DSM-18786T, Metallosphaera hakonensis DSM-7519T, and Metallosphaera prunae DSM-10039T.</title>
        <authorList>
            <person name="Counts J.A."/>
            <person name="Kelly R.M."/>
        </authorList>
    </citation>
    <scope>NUCLEOTIDE SEQUENCE [LARGE SCALE GENOMIC DNA]</scope>
    <source>
        <strain evidence="1 2">JP7</strain>
    </source>
</reference>
<proteinExistence type="predicted"/>
<sequence length="212" mass="24159">MMYNLLDLCSKAKSIGYLGSYTREDYVEGISDINVFAISEEKSLVLELGSYGLSPVVISEDLFRNLCSKGDPICYYILYDSKVICGELPKVDFLITDYTCQRLEKSAKSYLKLSYEAYYRQDEIGALVNAVRALRSLIQFKACKNKKERIPISDSELENVCKELNLNYCDSLSDLLHLKKHKLPITLFSINKIYDIINSEIGLEFPKGGMHE</sequence>
<dbReference type="OrthoDB" id="38888at2157"/>
<dbReference type="AlphaFoldDB" id="A0A2U9IN26"/>
<gene>
    <name evidence="1" type="ORF">DFR86_07515</name>
</gene>
<evidence type="ECO:0008006" key="3">
    <source>
        <dbReference type="Google" id="ProtNLM"/>
    </source>
</evidence>
<dbReference type="KEGG" id="asul:DFR86_07515"/>
<protein>
    <recommendedName>
        <fullName evidence="3">Nucleotidyltransferase</fullName>
    </recommendedName>
</protein>
<organism evidence="1 2">
    <name type="scientific">Acidianus sulfidivorans JP7</name>
    <dbReference type="NCBI Taxonomy" id="619593"/>
    <lineage>
        <taxon>Archaea</taxon>
        <taxon>Thermoproteota</taxon>
        <taxon>Thermoprotei</taxon>
        <taxon>Sulfolobales</taxon>
        <taxon>Sulfolobaceae</taxon>
        <taxon>Acidianus</taxon>
    </lineage>
</organism>
<dbReference type="EMBL" id="CP029288">
    <property type="protein sequence ID" value="AWR97411.1"/>
    <property type="molecule type" value="Genomic_DNA"/>
</dbReference>
<evidence type="ECO:0000313" key="2">
    <source>
        <dbReference type="Proteomes" id="UP000248410"/>
    </source>
</evidence>
<name>A0A2U9IN26_9CREN</name>
<dbReference type="Proteomes" id="UP000248410">
    <property type="component" value="Chromosome"/>
</dbReference>
<keyword evidence="2" id="KW-1185">Reference proteome</keyword>
<evidence type="ECO:0000313" key="1">
    <source>
        <dbReference type="EMBL" id="AWR97411.1"/>
    </source>
</evidence>
<accession>A0A2U9IN26</accession>